<evidence type="ECO:0000313" key="10">
    <source>
        <dbReference type="Proteomes" id="UP000000599"/>
    </source>
</evidence>
<dbReference type="Pfam" id="PF10417">
    <property type="entry name" value="1-cysPrx_C"/>
    <property type="match status" value="1"/>
</dbReference>
<keyword evidence="1 6" id="KW-0575">Peroxidase</keyword>
<keyword evidence="4 6" id="KW-0676">Redox-active center</keyword>
<dbReference type="GO" id="GO:0005739">
    <property type="term" value="C:mitochondrion"/>
    <property type="evidence" value="ECO:0007669"/>
    <property type="project" value="TreeGrafter"/>
</dbReference>
<evidence type="ECO:0000256" key="4">
    <source>
        <dbReference type="ARBA" id="ARBA00023284"/>
    </source>
</evidence>
<reference evidence="9 10" key="1">
    <citation type="journal article" date="2004" name="Nature">
        <title>Genome evolution in yeasts.</title>
        <authorList>
            <consortium name="Genolevures"/>
            <person name="Dujon B."/>
            <person name="Sherman D."/>
            <person name="Fischer G."/>
            <person name="Durrens P."/>
            <person name="Casaregola S."/>
            <person name="Lafontaine I."/>
            <person name="de Montigny J."/>
            <person name="Marck C."/>
            <person name="Neuveglise C."/>
            <person name="Talla E."/>
            <person name="Goffard N."/>
            <person name="Frangeul L."/>
            <person name="Aigle M."/>
            <person name="Anthouard V."/>
            <person name="Babour A."/>
            <person name="Barbe V."/>
            <person name="Barnay S."/>
            <person name="Blanchin S."/>
            <person name="Beckerich J.M."/>
            <person name="Beyne E."/>
            <person name="Bleykasten C."/>
            <person name="Boisrame A."/>
            <person name="Boyer J."/>
            <person name="Cattolico L."/>
            <person name="Confanioleri F."/>
            <person name="de Daruvar A."/>
            <person name="Despons L."/>
            <person name="Fabre E."/>
            <person name="Fairhead C."/>
            <person name="Ferry-Dumazet H."/>
            <person name="Groppi A."/>
            <person name="Hantraye F."/>
            <person name="Hennequin C."/>
            <person name="Jauniaux N."/>
            <person name="Joyet P."/>
            <person name="Kachouri R."/>
            <person name="Kerrest A."/>
            <person name="Koszul R."/>
            <person name="Lemaire M."/>
            <person name="Lesur I."/>
            <person name="Ma L."/>
            <person name="Muller H."/>
            <person name="Nicaud J.M."/>
            <person name="Nikolski M."/>
            <person name="Oztas S."/>
            <person name="Ozier-Kalogeropoulos O."/>
            <person name="Pellenz S."/>
            <person name="Potier S."/>
            <person name="Richard G.F."/>
            <person name="Straub M.L."/>
            <person name="Suleau A."/>
            <person name="Swennene D."/>
            <person name="Tekaia F."/>
            <person name="Wesolowski-Louvel M."/>
            <person name="Westhof E."/>
            <person name="Wirth B."/>
            <person name="Zeniou-Meyer M."/>
            <person name="Zivanovic I."/>
            <person name="Bolotin-Fukuhara M."/>
            <person name="Thierry A."/>
            <person name="Bouchier C."/>
            <person name="Caudron B."/>
            <person name="Scarpelli C."/>
            <person name="Gaillardin C."/>
            <person name="Weissenbach J."/>
            <person name="Wincker P."/>
            <person name="Souciet J.L."/>
        </authorList>
    </citation>
    <scope>NUCLEOTIDE SEQUENCE [LARGE SCALE GENOMIC DNA]</scope>
    <source>
        <strain evidence="10">ATCC 36239 / CBS 767 / BCRC 21394 / JCM 1990 / NBRC 0083 / IGC 2968</strain>
    </source>
</reference>
<dbReference type="PANTHER" id="PTHR43503">
    <property type="entry name" value="MCG48959-RELATED"/>
    <property type="match status" value="1"/>
</dbReference>
<dbReference type="InterPro" id="IPR019479">
    <property type="entry name" value="Peroxiredoxin_C"/>
</dbReference>
<dbReference type="InterPro" id="IPR013766">
    <property type="entry name" value="Thioredoxin_domain"/>
</dbReference>
<dbReference type="RefSeq" id="XP_458412.1">
    <property type="nucleotide sequence ID" value="XM_458412.1"/>
</dbReference>
<evidence type="ECO:0000259" key="8">
    <source>
        <dbReference type="PROSITE" id="PS51352"/>
    </source>
</evidence>
<evidence type="ECO:0000256" key="3">
    <source>
        <dbReference type="ARBA" id="ARBA00023002"/>
    </source>
</evidence>
<dbReference type="OMA" id="RLTMLYP"/>
<dbReference type="Proteomes" id="UP000000599">
    <property type="component" value="Chromosome C"/>
</dbReference>
<dbReference type="GO" id="GO:0005829">
    <property type="term" value="C:cytosol"/>
    <property type="evidence" value="ECO:0007669"/>
    <property type="project" value="TreeGrafter"/>
</dbReference>
<evidence type="ECO:0000256" key="6">
    <source>
        <dbReference type="PIRNR" id="PIRNR000239"/>
    </source>
</evidence>
<dbReference type="GO" id="GO:0034599">
    <property type="term" value="P:cellular response to oxidative stress"/>
    <property type="evidence" value="ECO:0007669"/>
    <property type="project" value="TreeGrafter"/>
</dbReference>
<name>Q6BTQ7_DEBHA</name>
<keyword evidence="2 6" id="KW-0049">Antioxidant</keyword>
<proteinExistence type="inferred from homology"/>
<dbReference type="CDD" id="cd03016">
    <property type="entry name" value="PRX_1cys"/>
    <property type="match status" value="1"/>
</dbReference>
<dbReference type="Gene3D" id="3.30.1020.10">
    <property type="entry name" value="Antioxidant, Horf6, Chain A, domain2"/>
    <property type="match status" value="1"/>
</dbReference>
<dbReference type="PANTHER" id="PTHR43503:SF9">
    <property type="entry name" value="PEROXIREDOXIN PRX1, MITOCHONDRIAL"/>
    <property type="match status" value="1"/>
</dbReference>
<evidence type="ECO:0000256" key="2">
    <source>
        <dbReference type="ARBA" id="ARBA00022862"/>
    </source>
</evidence>
<dbReference type="PIRSF" id="PIRSF000239">
    <property type="entry name" value="AHPC"/>
    <property type="match status" value="1"/>
</dbReference>
<dbReference type="HOGENOM" id="CLU_042529_4_2_1"/>
<dbReference type="FunFam" id="3.30.1020.10:FF:000001">
    <property type="entry name" value="1-Cys peroxiredoxin"/>
    <property type="match status" value="1"/>
</dbReference>
<dbReference type="GO" id="GO:0045454">
    <property type="term" value="P:cell redox homeostasis"/>
    <property type="evidence" value="ECO:0007669"/>
    <property type="project" value="TreeGrafter"/>
</dbReference>
<dbReference type="AlphaFoldDB" id="Q6BTQ7"/>
<dbReference type="InParanoid" id="Q6BTQ7"/>
<evidence type="ECO:0000256" key="7">
    <source>
        <dbReference type="PIRSR" id="PIRSR000239-1"/>
    </source>
</evidence>
<dbReference type="PROSITE" id="PS51352">
    <property type="entry name" value="THIOREDOXIN_2"/>
    <property type="match status" value="1"/>
</dbReference>
<dbReference type="InterPro" id="IPR000866">
    <property type="entry name" value="AhpC/TSA"/>
</dbReference>
<dbReference type="Gene3D" id="3.40.30.10">
    <property type="entry name" value="Glutaredoxin"/>
    <property type="match status" value="1"/>
</dbReference>
<dbReference type="GO" id="GO:0008379">
    <property type="term" value="F:thioredoxin peroxidase activity"/>
    <property type="evidence" value="ECO:0007669"/>
    <property type="project" value="TreeGrafter"/>
</dbReference>
<dbReference type="VEuPathDB" id="FungiDB:DEHA2C16654g"/>
<dbReference type="InterPro" id="IPR024706">
    <property type="entry name" value="Peroxiredoxin_AhpC-typ"/>
</dbReference>
<feature type="active site" description="Cysteine sulfenic acid (-SOH) intermediate; for peroxidase activity" evidence="7">
    <location>
        <position position="92"/>
    </location>
</feature>
<dbReference type="OrthoDB" id="2996783at2759"/>
<comment type="function">
    <text evidence="6">Thiol-specific peroxidase that catalyzes the reduction of hydrogen peroxide and organic hydroperoxides to water and alcohols, respectively.</text>
</comment>
<dbReference type="FunCoup" id="Q6BTQ7">
    <property type="interactions" value="419"/>
</dbReference>
<feature type="domain" description="Thioredoxin" evidence="8">
    <location>
        <begin position="50"/>
        <end position="214"/>
    </location>
</feature>
<gene>
    <name evidence="9" type="ordered locus">DEHA2C16654g</name>
</gene>
<dbReference type="GeneID" id="2900377"/>
<dbReference type="STRING" id="284592.Q6BTQ7"/>
<evidence type="ECO:0000256" key="1">
    <source>
        <dbReference type="ARBA" id="ARBA00022559"/>
    </source>
</evidence>
<dbReference type="FunFam" id="3.40.30.10:FF:000011">
    <property type="entry name" value="Peroxiredoxin PRX1"/>
    <property type="match status" value="1"/>
</dbReference>
<sequence>MFSRQLLRSAALRHSIPTARGAVGQYARSGVQLGRTQLYSTFDAAEQPRIRIGSEAPNFVADTTEGKIDFHEYIGNQWIVLFSHPADFTPVCTTELGAFARLAPEFSERGAKLIGLSTEGVESHKAWIKDIEDVTSGGAKFTYPIIADADRKVAFLYDMCSASDFENIGKGMVPTVRSVFIIDPAKKVRLIMTYPASTGRNSSEVLRVLDALQLADKDGIATPIDWSVGEDVIIPPSVSDEDAKTKFGDFTMLKSYLRTTKSSS</sequence>
<dbReference type="eggNOG" id="KOG0854">
    <property type="taxonomic scope" value="Eukaryota"/>
</dbReference>
<protein>
    <submittedName>
        <fullName evidence="9">DEHA2C16654p</fullName>
    </submittedName>
</protein>
<dbReference type="InterPro" id="IPR036249">
    <property type="entry name" value="Thioredoxin-like_sf"/>
</dbReference>
<keyword evidence="3 6" id="KW-0560">Oxidoreductase</keyword>
<evidence type="ECO:0000313" key="9">
    <source>
        <dbReference type="EMBL" id="CAG86494.1"/>
    </source>
</evidence>
<dbReference type="SUPFAM" id="SSF52833">
    <property type="entry name" value="Thioredoxin-like"/>
    <property type="match status" value="1"/>
</dbReference>
<dbReference type="Pfam" id="PF00578">
    <property type="entry name" value="AhpC-TSA"/>
    <property type="match status" value="1"/>
</dbReference>
<organism evidence="9 10">
    <name type="scientific">Debaryomyces hansenii (strain ATCC 36239 / CBS 767 / BCRC 21394 / JCM 1990 / NBRC 0083 / IGC 2968)</name>
    <name type="common">Yeast</name>
    <name type="synonym">Torulaspora hansenii</name>
    <dbReference type="NCBI Taxonomy" id="284592"/>
    <lineage>
        <taxon>Eukaryota</taxon>
        <taxon>Fungi</taxon>
        <taxon>Dikarya</taxon>
        <taxon>Ascomycota</taxon>
        <taxon>Saccharomycotina</taxon>
        <taxon>Pichiomycetes</taxon>
        <taxon>Debaryomycetaceae</taxon>
        <taxon>Debaryomyces</taxon>
    </lineage>
</organism>
<comment type="similarity">
    <text evidence="5">Belongs to the peroxiredoxin family. Prx6 subfamily.</text>
</comment>
<dbReference type="KEGG" id="dha:DEHA2C16654g"/>
<dbReference type="InterPro" id="IPR045020">
    <property type="entry name" value="PRX_1cys"/>
</dbReference>
<dbReference type="EMBL" id="CR382135">
    <property type="protein sequence ID" value="CAG86494.1"/>
    <property type="molecule type" value="Genomic_DNA"/>
</dbReference>
<evidence type="ECO:0000256" key="5">
    <source>
        <dbReference type="ARBA" id="ARBA00025719"/>
    </source>
</evidence>
<keyword evidence="10" id="KW-1185">Reference proteome</keyword>
<accession>Q6BTQ7</accession>